<dbReference type="SUPFAM" id="SSF88723">
    <property type="entry name" value="PIN domain-like"/>
    <property type="match status" value="1"/>
</dbReference>
<gene>
    <name evidence="2" type="ORF">COMA1_20547</name>
</gene>
<dbReference type="RefSeq" id="WP_090748508.1">
    <property type="nucleotide sequence ID" value="NZ_CZQA01000008.1"/>
</dbReference>
<dbReference type="SMART" id="SM00670">
    <property type="entry name" value="PINc"/>
    <property type="match status" value="1"/>
</dbReference>
<evidence type="ECO:0000259" key="1">
    <source>
        <dbReference type="SMART" id="SM00670"/>
    </source>
</evidence>
<dbReference type="InterPro" id="IPR002716">
    <property type="entry name" value="PIN_dom"/>
</dbReference>
<dbReference type="OrthoDB" id="9792229at2"/>
<dbReference type="PANTHER" id="PTHR34610">
    <property type="entry name" value="SSL7007 PROTEIN"/>
    <property type="match status" value="1"/>
</dbReference>
<name>A0A0S4LGB4_9BACT</name>
<dbReference type="PANTHER" id="PTHR34610:SF3">
    <property type="entry name" value="SSL7007 PROTEIN"/>
    <property type="match status" value="1"/>
</dbReference>
<keyword evidence="3" id="KW-1185">Reference proteome</keyword>
<protein>
    <recommendedName>
        <fullName evidence="1">PIN domain-containing protein</fullName>
    </recommendedName>
</protein>
<feature type="domain" description="PIN" evidence="1">
    <location>
        <begin position="1"/>
        <end position="117"/>
    </location>
</feature>
<dbReference type="InterPro" id="IPR002850">
    <property type="entry name" value="PIN_toxin-like"/>
</dbReference>
<organism evidence="2 3">
    <name type="scientific">Candidatus Nitrospira nitrosa</name>
    <dbReference type="NCBI Taxonomy" id="1742972"/>
    <lineage>
        <taxon>Bacteria</taxon>
        <taxon>Pseudomonadati</taxon>
        <taxon>Nitrospirota</taxon>
        <taxon>Nitrospiria</taxon>
        <taxon>Nitrospirales</taxon>
        <taxon>Nitrospiraceae</taxon>
        <taxon>Nitrospira</taxon>
    </lineage>
</organism>
<dbReference type="Pfam" id="PF13470">
    <property type="entry name" value="PIN_3"/>
    <property type="match status" value="1"/>
</dbReference>
<dbReference type="AlphaFoldDB" id="A0A0S4LGB4"/>
<sequence length="141" mass="15593">MRVVADTNVIVSAMLWIGSPHRILVAAEDDRLTLYTSPALLRELTGVLTRPKFASRLRELQVSASELTADYARLAYLMNPQRIRRVVANDQADDEVLACALAARAHYIVSGDSDLLRLRSFRGIVILSPGTFVKQKLSSLA</sequence>
<dbReference type="NCBIfam" id="TIGR00305">
    <property type="entry name" value="putative toxin-antitoxin system toxin component, PIN family"/>
    <property type="match status" value="1"/>
</dbReference>
<evidence type="ECO:0000313" key="3">
    <source>
        <dbReference type="Proteomes" id="UP000199032"/>
    </source>
</evidence>
<dbReference type="EMBL" id="CZQA01000008">
    <property type="protein sequence ID" value="CUS35950.1"/>
    <property type="molecule type" value="Genomic_DNA"/>
</dbReference>
<dbReference type="Proteomes" id="UP000199032">
    <property type="component" value="Unassembled WGS sequence"/>
</dbReference>
<reference evidence="2 3" key="1">
    <citation type="submission" date="2015-10" db="EMBL/GenBank/DDBJ databases">
        <authorList>
            <person name="Gilbert D.G."/>
        </authorList>
    </citation>
    <scope>NUCLEOTIDE SEQUENCE [LARGE SCALE GENOMIC DNA]</scope>
    <source>
        <strain evidence="2">COMA1</strain>
    </source>
</reference>
<proteinExistence type="predicted"/>
<dbReference type="InterPro" id="IPR029060">
    <property type="entry name" value="PIN-like_dom_sf"/>
</dbReference>
<evidence type="ECO:0000313" key="2">
    <source>
        <dbReference type="EMBL" id="CUS35950.1"/>
    </source>
</evidence>
<accession>A0A0S4LGB4</accession>